<dbReference type="SUPFAM" id="SSF89550">
    <property type="entry name" value="PHP domain-like"/>
    <property type="match status" value="1"/>
</dbReference>
<gene>
    <name evidence="1" type="ORF">ERJ70_10675</name>
</gene>
<dbReference type="EMBL" id="CP046956">
    <property type="protein sequence ID" value="QTM99722.1"/>
    <property type="molecule type" value="Genomic_DNA"/>
</dbReference>
<dbReference type="RefSeq" id="WP_209364892.1">
    <property type="nucleotide sequence ID" value="NZ_CP046956.1"/>
</dbReference>
<dbReference type="InterPro" id="IPR010994">
    <property type="entry name" value="RuvA_2-like"/>
</dbReference>
<reference evidence="1 2" key="1">
    <citation type="submission" date="2019-12" db="EMBL/GenBank/DDBJ databases">
        <title>The whole genome sequencing of a strain isolated from a Mars analog, Dalangtan Playa.</title>
        <authorList>
            <person name="Huang T."/>
        </authorList>
    </citation>
    <scope>NUCLEOTIDE SEQUENCE [LARGE SCALE GENOMIC DNA]</scope>
    <source>
        <strain evidence="1 2">DP4-553-S</strain>
    </source>
</reference>
<name>A0ABX7VS05_9BACI</name>
<organism evidence="1 2">
    <name type="scientific">Sediminibacillus dalangtanensis</name>
    <dbReference type="NCBI Taxonomy" id="2729421"/>
    <lineage>
        <taxon>Bacteria</taxon>
        <taxon>Bacillati</taxon>
        <taxon>Bacillota</taxon>
        <taxon>Bacilli</taxon>
        <taxon>Bacillales</taxon>
        <taxon>Bacillaceae</taxon>
        <taxon>Sediminibacillus</taxon>
    </lineage>
</organism>
<dbReference type="Gene3D" id="3.20.20.140">
    <property type="entry name" value="Metal-dependent hydrolases"/>
    <property type="match status" value="1"/>
</dbReference>
<dbReference type="Proteomes" id="UP000665043">
    <property type="component" value="Chromosome"/>
</dbReference>
<dbReference type="InterPro" id="IPR016195">
    <property type="entry name" value="Pol/histidinol_Pase-like"/>
</dbReference>
<dbReference type="SUPFAM" id="SSF47781">
    <property type="entry name" value="RuvA domain 2-like"/>
    <property type="match status" value="1"/>
</dbReference>
<dbReference type="PANTHER" id="PTHR40084:SF1">
    <property type="entry name" value="PHOSPHOTRANSFERASE"/>
    <property type="match status" value="1"/>
</dbReference>
<evidence type="ECO:0000313" key="1">
    <source>
        <dbReference type="EMBL" id="QTM99722.1"/>
    </source>
</evidence>
<dbReference type="PANTHER" id="PTHR40084">
    <property type="entry name" value="PHOSPHOHYDROLASE, PHP FAMILY"/>
    <property type="match status" value="1"/>
</dbReference>
<evidence type="ECO:0000313" key="2">
    <source>
        <dbReference type="Proteomes" id="UP000665043"/>
    </source>
</evidence>
<sequence>MALSSYFADLHIHIGRDMFNKPVKITGAKSLTLSHILIEASRHKGMDLVGVIDSHVPAVQSELRELIADHGAWPLQDGGIQYERTTLILGSEVEVYDSLCQGPIHVLCFFPDLESMKGFTEWLKERVTNIHLSSQRYYGTAKQLQDKVKELSGLFIPAHVFTPFKSLYGKGVKQSLTEILDPDLIDGIELGLSADTKMADQIEELHPFSFLSNSDAHSLAKIGREYQKIRMEAPSFQELKWALQQLNGRRIEANYGMNPLLGKYHETVCSDCFHPVDEGHVCGNCGSEKWIKGVADRIRELANATNFPSRPPYIHQVPLEYLPTLGPKTLHKLLDAFGTEMHILHHTSKQALEKVVSDKLAEAIIAMREGKLKAVAGGGGRYGKIKLP</sequence>
<proteinExistence type="predicted"/>
<dbReference type="CDD" id="cd19067">
    <property type="entry name" value="PfuEndoQ-like"/>
    <property type="match status" value="1"/>
</dbReference>
<accession>A0ABX7VS05</accession>
<keyword evidence="2" id="KW-1185">Reference proteome</keyword>
<protein>
    <submittedName>
        <fullName evidence="1">TIGR00375 family protein</fullName>
    </submittedName>
</protein>